<dbReference type="InterPro" id="IPR036380">
    <property type="entry name" value="Isochorismatase-like_sf"/>
</dbReference>
<evidence type="ECO:0000259" key="3">
    <source>
        <dbReference type="Pfam" id="PF00857"/>
    </source>
</evidence>
<proteinExistence type="inferred from homology"/>
<name>A0A2R5HEP1_9LACT</name>
<comment type="caution">
    <text evidence="4">The sequence shown here is derived from an EMBL/GenBank/DDBJ whole genome shotgun (WGS) entry which is preliminary data.</text>
</comment>
<dbReference type="PANTHER" id="PTHR43540:SF1">
    <property type="entry name" value="ISOCHORISMATASE HYDROLASE"/>
    <property type="match status" value="1"/>
</dbReference>
<dbReference type="Proteomes" id="UP000245021">
    <property type="component" value="Unassembled WGS sequence"/>
</dbReference>
<keyword evidence="5" id="KW-1185">Reference proteome</keyword>
<gene>
    <name evidence="4" type="primary">pncA_1</name>
    <name evidence="4" type="ORF">NtB2_00631</name>
</gene>
<dbReference type="InterPro" id="IPR000868">
    <property type="entry name" value="Isochorismatase-like_dom"/>
</dbReference>
<accession>A0A2R5HEP1</accession>
<evidence type="ECO:0000313" key="4">
    <source>
        <dbReference type="EMBL" id="GBG96519.1"/>
    </source>
</evidence>
<dbReference type="Gene3D" id="3.40.50.850">
    <property type="entry name" value="Isochorismatase-like"/>
    <property type="match status" value="1"/>
</dbReference>
<dbReference type="CDD" id="cd01014">
    <property type="entry name" value="nicotinamidase_related"/>
    <property type="match status" value="1"/>
</dbReference>
<dbReference type="PANTHER" id="PTHR43540">
    <property type="entry name" value="PEROXYUREIDOACRYLATE/UREIDOACRYLATE AMIDOHYDROLASE-RELATED"/>
    <property type="match status" value="1"/>
</dbReference>
<comment type="similarity">
    <text evidence="1">Belongs to the isochorismatase family.</text>
</comment>
<dbReference type="RefSeq" id="WP_109245491.1">
    <property type="nucleotide sequence ID" value="NZ_BFFO01000003.1"/>
</dbReference>
<dbReference type="GO" id="GO:0016787">
    <property type="term" value="F:hydrolase activity"/>
    <property type="evidence" value="ECO:0007669"/>
    <property type="project" value="UniProtKB-KW"/>
</dbReference>
<dbReference type="SUPFAM" id="SSF52499">
    <property type="entry name" value="Isochorismatase-like hydrolases"/>
    <property type="match status" value="1"/>
</dbReference>
<keyword evidence="2" id="KW-0378">Hydrolase</keyword>
<reference evidence="4 5" key="1">
    <citation type="journal article" date="2018" name="Genome Announc.">
        <title>Draft Genome Sequence of Lactococcus sp. Strain NtB2 (JCM 32569), Isolated from the Gut of the Higher Termite Nasutitermes takasagoensis.</title>
        <authorList>
            <person name="Noda S."/>
            <person name="Aihara C."/>
            <person name="Yuki M."/>
            <person name="Ohkuma M."/>
        </authorList>
    </citation>
    <scope>NUCLEOTIDE SEQUENCE [LARGE SCALE GENOMIC DNA]</scope>
    <source>
        <strain evidence="4 5">NtB2</strain>
    </source>
</reference>
<evidence type="ECO:0000256" key="2">
    <source>
        <dbReference type="ARBA" id="ARBA00022801"/>
    </source>
</evidence>
<feature type="domain" description="Isochorismatase-like" evidence="3">
    <location>
        <begin position="4"/>
        <end position="174"/>
    </location>
</feature>
<dbReference type="OrthoDB" id="9785724at2"/>
<dbReference type="EMBL" id="BFFO01000003">
    <property type="protein sequence ID" value="GBG96519.1"/>
    <property type="molecule type" value="Genomic_DNA"/>
</dbReference>
<organism evidence="4 5">
    <name type="scientific">Lactococcus termiticola</name>
    <dbReference type="NCBI Taxonomy" id="2169526"/>
    <lineage>
        <taxon>Bacteria</taxon>
        <taxon>Bacillati</taxon>
        <taxon>Bacillota</taxon>
        <taxon>Bacilli</taxon>
        <taxon>Lactobacillales</taxon>
        <taxon>Streptococcaceae</taxon>
        <taxon>Lactococcus</taxon>
    </lineage>
</organism>
<dbReference type="Pfam" id="PF00857">
    <property type="entry name" value="Isochorismatase"/>
    <property type="match status" value="1"/>
</dbReference>
<evidence type="ECO:0000313" key="5">
    <source>
        <dbReference type="Proteomes" id="UP000245021"/>
    </source>
</evidence>
<evidence type="ECO:0000256" key="1">
    <source>
        <dbReference type="ARBA" id="ARBA00006336"/>
    </source>
</evidence>
<dbReference type="AlphaFoldDB" id="A0A2R5HEP1"/>
<sequence>MKQALLIIDIQNDYFEDGKMALNRPEEALKQINRLEDRFTAEKQPIIYIQHIKHMKNADFFEVGTPGAELHPGLSVDSDAIVIEKHFPNSFLETNLEATLKELDVEQLVITGMMTHMCVDSTTRQAKELGYQPILVTDATATKALAYQGKVTKAEEVQNAFVSALQNFADLKTTDEYLA</sequence>
<protein>
    <submittedName>
        <fullName evidence="4">Isochorismatase</fullName>
    </submittedName>
</protein>
<dbReference type="InterPro" id="IPR050272">
    <property type="entry name" value="Isochorismatase-like_hydrls"/>
</dbReference>